<dbReference type="EMBL" id="ML208283">
    <property type="protein sequence ID" value="TFK72607.1"/>
    <property type="molecule type" value="Genomic_DNA"/>
</dbReference>
<dbReference type="Proteomes" id="UP000308600">
    <property type="component" value="Unassembled WGS sequence"/>
</dbReference>
<name>A0ACD3B6K0_9AGAR</name>
<keyword evidence="2" id="KW-1185">Reference proteome</keyword>
<evidence type="ECO:0000313" key="2">
    <source>
        <dbReference type="Proteomes" id="UP000308600"/>
    </source>
</evidence>
<sequence length="501" mass="55863">MDVNYQARKALDEEIAQLFEQIRCLRSRRNTLAPVYVLPPDVMRIVFTYAHFDAAGNLTALRLSWVSRGWRELALSTRHLWATITSTNLGWIQAGILRAGNVDLRINLSITKPPQDPRFLTSLIESLPRTQQLSIFADDNHRVEFITPAVRSPSFSRLESVYLGGVSIPAEFFPGILPALEVIYLRECEIDWDRLPLMPRLTSLAVDNPCQLIEVTKLVQFLHGTPNIQRISFSKALLNPDSVSPGIRSHRLQLGHLDGIYFNKVWSDAAAELFRSVQIPNTAKGRFDLYANLAGDPFSIIDSFVDCRSALISSPSLVIYTLNGIQKIALNGAYYYLRFSFPGILPIINAVRRCVSFSSLETVTLDGHMHDNTDPAEFNQVFRSFTSVPSLLLGGGFTTLFLLSIIHQNEGFSRRSSSTPSLVGDAGSPVLLVFHGLKMLTLGEGLLSVEEEPDLKPLAEWLRYQKNEGVELTRLSISPVDPPGDVKSVLEGLVDEVVWNS</sequence>
<protein>
    <submittedName>
        <fullName evidence="1">Uncharacterized protein</fullName>
    </submittedName>
</protein>
<gene>
    <name evidence="1" type="ORF">BDN72DRAFT_302037</name>
</gene>
<evidence type="ECO:0000313" key="1">
    <source>
        <dbReference type="EMBL" id="TFK72607.1"/>
    </source>
</evidence>
<organism evidence="1 2">
    <name type="scientific">Pluteus cervinus</name>
    <dbReference type="NCBI Taxonomy" id="181527"/>
    <lineage>
        <taxon>Eukaryota</taxon>
        <taxon>Fungi</taxon>
        <taxon>Dikarya</taxon>
        <taxon>Basidiomycota</taxon>
        <taxon>Agaricomycotina</taxon>
        <taxon>Agaricomycetes</taxon>
        <taxon>Agaricomycetidae</taxon>
        <taxon>Agaricales</taxon>
        <taxon>Pluteineae</taxon>
        <taxon>Pluteaceae</taxon>
        <taxon>Pluteus</taxon>
    </lineage>
</organism>
<accession>A0ACD3B6K0</accession>
<proteinExistence type="predicted"/>
<reference evidence="1 2" key="1">
    <citation type="journal article" date="2019" name="Nat. Ecol. Evol.">
        <title>Megaphylogeny resolves global patterns of mushroom evolution.</title>
        <authorList>
            <person name="Varga T."/>
            <person name="Krizsan K."/>
            <person name="Foldi C."/>
            <person name="Dima B."/>
            <person name="Sanchez-Garcia M."/>
            <person name="Sanchez-Ramirez S."/>
            <person name="Szollosi G.J."/>
            <person name="Szarkandi J.G."/>
            <person name="Papp V."/>
            <person name="Albert L."/>
            <person name="Andreopoulos W."/>
            <person name="Angelini C."/>
            <person name="Antonin V."/>
            <person name="Barry K.W."/>
            <person name="Bougher N.L."/>
            <person name="Buchanan P."/>
            <person name="Buyck B."/>
            <person name="Bense V."/>
            <person name="Catcheside P."/>
            <person name="Chovatia M."/>
            <person name="Cooper J."/>
            <person name="Damon W."/>
            <person name="Desjardin D."/>
            <person name="Finy P."/>
            <person name="Geml J."/>
            <person name="Haridas S."/>
            <person name="Hughes K."/>
            <person name="Justo A."/>
            <person name="Karasinski D."/>
            <person name="Kautmanova I."/>
            <person name="Kiss B."/>
            <person name="Kocsube S."/>
            <person name="Kotiranta H."/>
            <person name="LaButti K.M."/>
            <person name="Lechner B.E."/>
            <person name="Liimatainen K."/>
            <person name="Lipzen A."/>
            <person name="Lukacs Z."/>
            <person name="Mihaltcheva S."/>
            <person name="Morgado L.N."/>
            <person name="Niskanen T."/>
            <person name="Noordeloos M.E."/>
            <person name="Ohm R.A."/>
            <person name="Ortiz-Santana B."/>
            <person name="Ovrebo C."/>
            <person name="Racz N."/>
            <person name="Riley R."/>
            <person name="Savchenko A."/>
            <person name="Shiryaev A."/>
            <person name="Soop K."/>
            <person name="Spirin V."/>
            <person name="Szebenyi C."/>
            <person name="Tomsovsky M."/>
            <person name="Tulloss R.E."/>
            <person name="Uehling J."/>
            <person name="Grigoriev I.V."/>
            <person name="Vagvolgyi C."/>
            <person name="Papp T."/>
            <person name="Martin F.M."/>
            <person name="Miettinen O."/>
            <person name="Hibbett D.S."/>
            <person name="Nagy L.G."/>
        </authorList>
    </citation>
    <scope>NUCLEOTIDE SEQUENCE [LARGE SCALE GENOMIC DNA]</scope>
    <source>
        <strain evidence="1 2">NL-1719</strain>
    </source>
</reference>